<dbReference type="GO" id="GO:0017110">
    <property type="term" value="F:nucleoside diphosphate phosphatase activity"/>
    <property type="evidence" value="ECO:0007669"/>
    <property type="project" value="TreeGrafter"/>
</dbReference>
<dbReference type="GO" id="GO:0016020">
    <property type="term" value="C:membrane"/>
    <property type="evidence" value="ECO:0007669"/>
    <property type="project" value="TreeGrafter"/>
</dbReference>
<keyword evidence="2" id="KW-0732">Signal</keyword>
<dbReference type="PANTHER" id="PTHR11782:SF83">
    <property type="entry name" value="GUANOSINE-DIPHOSPHATASE"/>
    <property type="match status" value="1"/>
</dbReference>
<organism evidence="3 4">
    <name type="scientific">Legionella beliardensis</name>
    <dbReference type="NCBI Taxonomy" id="91822"/>
    <lineage>
        <taxon>Bacteria</taxon>
        <taxon>Pseudomonadati</taxon>
        <taxon>Pseudomonadota</taxon>
        <taxon>Gammaproteobacteria</taxon>
        <taxon>Legionellales</taxon>
        <taxon>Legionellaceae</taxon>
        <taxon>Legionella</taxon>
    </lineage>
</organism>
<evidence type="ECO:0000256" key="1">
    <source>
        <dbReference type="ARBA" id="ARBA00022801"/>
    </source>
</evidence>
<dbReference type="InterPro" id="IPR000407">
    <property type="entry name" value="GDA1_CD39_NTPase"/>
</dbReference>
<dbReference type="GO" id="GO:0009134">
    <property type="term" value="P:nucleoside diphosphate catabolic process"/>
    <property type="evidence" value="ECO:0007669"/>
    <property type="project" value="TreeGrafter"/>
</dbReference>
<keyword evidence="4" id="KW-1185">Reference proteome</keyword>
<dbReference type="OrthoDB" id="5640341at2"/>
<accession>A0A378HZR5</accession>
<reference evidence="3 4" key="1">
    <citation type="submission" date="2018-06" db="EMBL/GenBank/DDBJ databases">
        <authorList>
            <consortium name="Pathogen Informatics"/>
            <person name="Doyle S."/>
        </authorList>
    </citation>
    <scope>NUCLEOTIDE SEQUENCE [LARGE SCALE GENOMIC DNA]</scope>
    <source>
        <strain evidence="3 4">NCTC13315</strain>
    </source>
</reference>
<dbReference type="AlphaFoldDB" id="A0A378HZR5"/>
<feature type="signal peptide" evidence="2">
    <location>
        <begin position="1"/>
        <end position="33"/>
    </location>
</feature>
<sequence>MYHTRTNDLPGSIMRLALTFCLSSLICISSVNAASTAGCEQQQCVIVVDVGSTGSRMHLYSYDLDKTNSPVKITERFNKKIKPGFATIEPNQATIDAYLTTLFAGAPNVQVPVYFYATAGMRLLPQAKQQQFYSLVDQWFQTNSTWQLAAAKTISGNDEGLYGWLALNYKLNNLAIKKPKPMGYMDMGGASVEVVFPVNNTVRSDNKDVKTITLYGKNFKIFSHSFLGLGQTEVTHQFLDTDSCFSRDYDMPTGDKAQGDAYSCKNEVSSLMNAVHHVNQVIQPLLSASRVNKWYATGGLTELVKTPPFSFSTAFTSQELLDQANSAVCNQSWQDLSNQYANNDYLYGYCLFPSYYYALMVDGYGIESNTQVNYLPPGQEADWTLGVVLQQKTT</sequence>
<evidence type="ECO:0000313" key="3">
    <source>
        <dbReference type="EMBL" id="STX28419.1"/>
    </source>
</evidence>
<evidence type="ECO:0000313" key="4">
    <source>
        <dbReference type="Proteomes" id="UP000254968"/>
    </source>
</evidence>
<gene>
    <name evidence="3" type="ORF">NCTC13315_00948</name>
</gene>
<dbReference type="Gene3D" id="3.30.420.40">
    <property type="match status" value="1"/>
</dbReference>
<name>A0A378HZR5_9GAMM</name>
<protein>
    <submittedName>
        <fullName evidence="3">Ectonucleoside triphosphate diphosphohydrolase I</fullName>
    </submittedName>
</protein>
<keyword evidence="1 3" id="KW-0378">Hydrolase</keyword>
<dbReference type="RefSeq" id="WP_115302168.1">
    <property type="nucleotide sequence ID" value="NZ_CAAAHO010000001.1"/>
</dbReference>
<dbReference type="EMBL" id="UGNV01000001">
    <property type="protein sequence ID" value="STX28419.1"/>
    <property type="molecule type" value="Genomic_DNA"/>
</dbReference>
<dbReference type="Proteomes" id="UP000254968">
    <property type="component" value="Unassembled WGS sequence"/>
</dbReference>
<dbReference type="PANTHER" id="PTHR11782">
    <property type="entry name" value="ADENOSINE/GUANOSINE DIPHOSPHATASE"/>
    <property type="match status" value="1"/>
</dbReference>
<dbReference type="Gene3D" id="3.30.420.150">
    <property type="entry name" value="Exopolyphosphatase. Domain 2"/>
    <property type="match status" value="1"/>
</dbReference>
<proteinExistence type="predicted"/>
<dbReference type="Pfam" id="PF01150">
    <property type="entry name" value="GDA1_CD39"/>
    <property type="match status" value="1"/>
</dbReference>
<dbReference type="PROSITE" id="PS01238">
    <property type="entry name" value="GDA1_CD39_NTPASE"/>
    <property type="match status" value="1"/>
</dbReference>
<evidence type="ECO:0000256" key="2">
    <source>
        <dbReference type="SAM" id="SignalP"/>
    </source>
</evidence>
<feature type="chain" id="PRO_5016715191" evidence="2">
    <location>
        <begin position="34"/>
        <end position="394"/>
    </location>
</feature>